<evidence type="ECO:0000313" key="2">
    <source>
        <dbReference type="EMBL" id="SVA48263.1"/>
    </source>
</evidence>
<accession>A0A381W8M6</accession>
<dbReference type="EMBL" id="UINC01010887">
    <property type="protein sequence ID" value="SVA48263.1"/>
    <property type="molecule type" value="Genomic_DNA"/>
</dbReference>
<name>A0A381W8M6_9ZZZZ</name>
<organism evidence="2">
    <name type="scientific">marine metagenome</name>
    <dbReference type="NCBI Taxonomy" id="408172"/>
    <lineage>
        <taxon>unclassified sequences</taxon>
        <taxon>metagenomes</taxon>
        <taxon>ecological metagenomes</taxon>
    </lineage>
</organism>
<feature type="compositionally biased region" description="Polar residues" evidence="1">
    <location>
        <begin position="74"/>
        <end position="85"/>
    </location>
</feature>
<protein>
    <submittedName>
        <fullName evidence="2">Uncharacterized protein</fullName>
    </submittedName>
</protein>
<evidence type="ECO:0000256" key="1">
    <source>
        <dbReference type="SAM" id="MobiDB-lite"/>
    </source>
</evidence>
<reference evidence="2" key="1">
    <citation type="submission" date="2018-05" db="EMBL/GenBank/DDBJ databases">
        <authorList>
            <person name="Lanie J.A."/>
            <person name="Ng W.-L."/>
            <person name="Kazmierczak K.M."/>
            <person name="Andrzejewski T.M."/>
            <person name="Davidsen T.M."/>
            <person name="Wayne K.J."/>
            <person name="Tettelin H."/>
            <person name="Glass J.I."/>
            <person name="Rusch D."/>
            <person name="Podicherti R."/>
            <person name="Tsui H.-C.T."/>
            <person name="Winkler M.E."/>
        </authorList>
    </citation>
    <scope>NUCLEOTIDE SEQUENCE</scope>
</reference>
<dbReference type="AlphaFoldDB" id="A0A381W8M6"/>
<feature type="region of interest" description="Disordered" evidence="1">
    <location>
        <begin position="66"/>
        <end position="85"/>
    </location>
</feature>
<gene>
    <name evidence="2" type="ORF">METZ01_LOCUS101117</name>
</gene>
<sequence>MPTLKIFYFLFISILVFGCAKKENSTSSSNEETTISDDSSSGSMILSGKLAQGYVRGAKVLADVDGDGIRDSNESQGTSDTSGSYVLNADPGSWMLITSGGTFLDSKGNEVNALPMKAPAPTTSGATSNVTPLTSLVAANPSLKAKLDALGGDGWNADIASSSGVPGKLLRVAQAVEQVMMTLSTGSNAILTSDSSKLKTLDKLADAFAMQENISSNEALAAATQEGLLNALNDENVVTLSADQKKIKEILMDAAKVAVDSVSAAISDTSENVVETSVASTLEAALDNATSVVGTALNLTTNPKYAKFCGGTSLTDISSCPSIDDSSFLAVAKFGYVVFAE</sequence>
<proteinExistence type="predicted"/>
<dbReference type="PROSITE" id="PS51257">
    <property type="entry name" value="PROKAR_LIPOPROTEIN"/>
    <property type="match status" value="1"/>
</dbReference>